<reference evidence="1" key="1">
    <citation type="submission" date="2022-10" db="EMBL/GenBank/DDBJ databases">
        <title>Determination and structural analysis of whole genome sequence of Sarocladium strictum F4-1.</title>
        <authorList>
            <person name="Hu L."/>
            <person name="Jiang Y."/>
        </authorList>
    </citation>
    <scope>NUCLEOTIDE SEQUENCE</scope>
    <source>
        <strain evidence="1">F4-1</strain>
    </source>
</reference>
<evidence type="ECO:0000313" key="2">
    <source>
        <dbReference type="Proteomes" id="UP001175261"/>
    </source>
</evidence>
<gene>
    <name evidence="1" type="ORF">NLU13_8842</name>
</gene>
<name>A0AA39G9F3_SARSR</name>
<sequence length="239" mass="26904">MAGMVRQLSKFVSVSPRWRTRFVLSYAASHSIQSSHRTTSVYPIRKTSCKAVYRSSLKSFIYRLLPPPTTFSNLPGPTYLKMAPFVLTKSHVLASFSPLRETTNLAARSVFATQSVRPNDVRWTITGSGHQLAGTRHTIEDHSNASFNRLLKLLARPIRFEVVRVVVDAEPASEEEGGGWWASLELVGYAERKKTGGTYNNEYAMFVRYDGEGRIVEVRSYHDTALTETLLEEDEPKGE</sequence>
<comment type="caution">
    <text evidence="1">The sequence shown here is derived from an EMBL/GenBank/DDBJ whole genome shotgun (WGS) entry which is preliminary data.</text>
</comment>
<dbReference type="EMBL" id="JAPDFR010000009">
    <property type="protein sequence ID" value="KAK0382926.1"/>
    <property type="molecule type" value="Genomic_DNA"/>
</dbReference>
<dbReference type="Gene3D" id="3.10.450.50">
    <property type="match status" value="1"/>
</dbReference>
<dbReference type="Proteomes" id="UP001175261">
    <property type="component" value="Unassembled WGS sequence"/>
</dbReference>
<protein>
    <submittedName>
        <fullName evidence="1">Uncharacterized protein</fullName>
    </submittedName>
</protein>
<proteinExistence type="predicted"/>
<dbReference type="SUPFAM" id="SSF54427">
    <property type="entry name" value="NTF2-like"/>
    <property type="match status" value="1"/>
</dbReference>
<organism evidence="1 2">
    <name type="scientific">Sarocladium strictum</name>
    <name type="common">Black bundle disease fungus</name>
    <name type="synonym">Acremonium strictum</name>
    <dbReference type="NCBI Taxonomy" id="5046"/>
    <lineage>
        <taxon>Eukaryota</taxon>
        <taxon>Fungi</taxon>
        <taxon>Dikarya</taxon>
        <taxon>Ascomycota</taxon>
        <taxon>Pezizomycotina</taxon>
        <taxon>Sordariomycetes</taxon>
        <taxon>Hypocreomycetidae</taxon>
        <taxon>Hypocreales</taxon>
        <taxon>Sarocladiaceae</taxon>
        <taxon>Sarocladium</taxon>
    </lineage>
</organism>
<accession>A0AA39G9F3</accession>
<dbReference type="AlphaFoldDB" id="A0AA39G9F3"/>
<keyword evidence="2" id="KW-1185">Reference proteome</keyword>
<evidence type="ECO:0000313" key="1">
    <source>
        <dbReference type="EMBL" id="KAK0382926.1"/>
    </source>
</evidence>
<dbReference type="InterPro" id="IPR032710">
    <property type="entry name" value="NTF2-like_dom_sf"/>
</dbReference>